<dbReference type="PROSITE" id="PS00676">
    <property type="entry name" value="SIGMA54_INTERACT_2"/>
    <property type="match status" value="1"/>
</dbReference>
<dbReference type="Pfam" id="PF13335">
    <property type="entry name" value="Mg_chelatase_C"/>
    <property type="match status" value="1"/>
</dbReference>
<dbReference type="Proteomes" id="UP000184041">
    <property type="component" value="Unassembled WGS sequence"/>
</dbReference>
<dbReference type="InterPro" id="IPR025943">
    <property type="entry name" value="Sigma_54_int_dom_ATP-bd_2"/>
</dbReference>
<dbReference type="PANTHER" id="PTHR32039">
    <property type="entry name" value="MAGNESIUM-CHELATASE SUBUNIT CHLI"/>
    <property type="match status" value="1"/>
</dbReference>
<dbReference type="NCBIfam" id="TIGR00368">
    <property type="entry name" value="YifB family Mg chelatase-like AAA ATPase"/>
    <property type="match status" value="1"/>
</dbReference>
<dbReference type="OrthoDB" id="9813147at2"/>
<protein>
    <submittedName>
        <fullName evidence="3">Magnesium chelatase family protein</fullName>
    </submittedName>
</protein>
<dbReference type="InterPro" id="IPR025158">
    <property type="entry name" value="Mg_chelat-rel_C"/>
</dbReference>
<proteinExistence type="inferred from homology"/>
<evidence type="ECO:0000313" key="4">
    <source>
        <dbReference type="Proteomes" id="UP000184041"/>
    </source>
</evidence>
<comment type="similarity">
    <text evidence="1">Belongs to the Mg-chelatase subunits D/I family. ComM subfamily.</text>
</comment>
<dbReference type="SMART" id="SM00382">
    <property type="entry name" value="AAA"/>
    <property type="match status" value="1"/>
</dbReference>
<dbReference type="Gene3D" id="3.40.50.300">
    <property type="entry name" value="P-loop containing nucleotide triphosphate hydrolases"/>
    <property type="match status" value="1"/>
</dbReference>
<keyword evidence="4" id="KW-1185">Reference proteome</keyword>
<dbReference type="InterPro" id="IPR014721">
    <property type="entry name" value="Ribsml_uS5_D2-typ_fold_subgr"/>
</dbReference>
<dbReference type="AlphaFoldDB" id="A0A1M5ANR2"/>
<feature type="domain" description="AAA+ ATPase" evidence="2">
    <location>
        <begin position="214"/>
        <end position="397"/>
    </location>
</feature>
<dbReference type="Pfam" id="PF01078">
    <property type="entry name" value="Mg_chelatase"/>
    <property type="match status" value="1"/>
</dbReference>
<dbReference type="SUPFAM" id="SSF54211">
    <property type="entry name" value="Ribosomal protein S5 domain 2-like"/>
    <property type="match status" value="1"/>
</dbReference>
<dbReference type="InterPro" id="IPR027417">
    <property type="entry name" value="P-loop_NTPase"/>
</dbReference>
<evidence type="ECO:0000259" key="2">
    <source>
        <dbReference type="SMART" id="SM00382"/>
    </source>
</evidence>
<organism evidence="3 4">
    <name type="scientific">Fodinibius roseus</name>
    <dbReference type="NCBI Taxonomy" id="1194090"/>
    <lineage>
        <taxon>Bacteria</taxon>
        <taxon>Pseudomonadati</taxon>
        <taxon>Balneolota</taxon>
        <taxon>Balneolia</taxon>
        <taxon>Balneolales</taxon>
        <taxon>Balneolaceae</taxon>
        <taxon>Fodinibius</taxon>
    </lineage>
</organism>
<dbReference type="GO" id="GO:0005524">
    <property type="term" value="F:ATP binding"/>
    <property type="evidence" value="ECO:0007669"/>
    <property type="project" value="InterPro"/>
</dbReference>
<dbReference type="InterPro" id="IPR000523">
    <property type="entry name" value="Mg_chelatse_chII-like_cat_dom"/>
</dbReference>
<dbReference type="STRING" id="1194090.SAMN05443144_107127"/>
<dbReference type="PANTHER" id="PTHR32039:SF7">
    <property type="entry name" value="COMPETENCE PROTEIN COMM"/>
    <property type="match status" value="1"/>
</dbReference>
<name>A0A1M5ANR2_9BACT</name>
<dbReference type="InterPro" id="IPR045006">
    <property type="entry name" value="CHLI-like"/>
</dbReference>
<reference evidence="3 4" key="1">
    <citation type="submission" date="2016-11" db="EMBL/GenBank/DDBJ databases">
        <authorList>
            <person name="Jaros S."/>
            <person name="Januszkiewicz K."/>
            <person name="Wedrychowicz H."/>
        </authorList>
    </citation>
    <scope>NUCLEOTIDE SEQUENCE [LARGE SCALE GENOMIC DNA]</scope>
    <source>
        <strain evidence="3 4">DSM 21986</strain>
    </source>
</reference>
<dbReference type="RefSeq" id="WP_073062146.1">
    <property type="nucleotide sequence ID" value="NZ_FQUS01000007.1"/>
</dbReference>
<dbReference type="Pfam" id="PF13541">
    <property type="entry name" value="ChlI"/>
    <property type="match status" value="1"/>
</dbReference>
<dbReference type="EMBL" id="FQUS01000007">
    <property type="protein sequence ID" value="SHF31794.1"/>
    <property type="molecule type" value="Genomic_DNA"/>
</dbReference>
<dbReference type="InterPro" id="IPR003593">
    <property type="entry name" value="AAA+_ATPase"/>
</dbReference>
<dbReference type="Gene3D" id="3.30.230.10">
    <property type="match status" value="1"/>
</dbReference>
<dbReference type="InterPro" id="IPR004482">
    <property type="entry name" value="Mg_chelat-rel"/>
</dbReference>
<accession>A0A1M5ANR2</accession>
<dbReference type="InterPro" id="IPR020568">
    <property type="entry name" value="Ribosomal_Su5_D2-typ_SF"/>
</dbReference>
<dbReference type="SUPFAM" id="SSF52540">
    <property type="entry name" value="P-loop containing nucleoside triphosphate hydrolases"/>
    <property type="match status" value="1"/>
</dbReference>
<sequence length="513" mass="55710">MLSRVYCASTIGVDARLIEVEVNRTSGMPKYFLVGLPDRAVSESSDRIEAALSNSGASFPDGRITVNLAPADLPKEGSAFDLPIAVALLDVSGQIKTEGLHETLVLGELALDGKLRPVKGILPMAVQAREKGLKNMVVPASNGPEAAVVDGINVYAFGHLGEVMEWLRDRESHDPLSVEVRQMFRENGQQQILDFSDVRGQENVKRALEVGAAGGHNIILVGPPGSGKTMMARRLPDILPPLTLDEALETTKIHSVAGLLPSGKALVTSRPFRSPHHTVSDVALVGGGSIPRPGEISMAHNGILFLDELPEFKRSALEVMRQPLEDGSVSISRSRMSVSYPSRIMLVASMNPSPTGDWYDPADPAGASPAQMQRYLSRISGPLLDRIDLHIEVQKVSYDELSSKSKGEPSARIRKRVVGAREVQTQRFRGINGVYCNAQMNTKMSRKICLLDEAGASMLKKAITSLGLSARAYDRILKVSRTIADLERSEAIKSNHVAEAIQYRSLDRESWLA</sequence>
<evidence type="ECO:0000256" key="1">
    <source>
        <dbReference type="ARBA" id="ARBA00006354"/>
    </source>
</evidence>
<evidence type="ECO:0000313" key="3">
    <source>
        <dbReference type="EMBL" id="SHF31794.1"/>
    </source>
</evidence>
<gene>
    <name evidence="3" type="ORF">SAMN05443144_107127</name>
</gene>